<dbReference type="RefSeq" id="WP_018360258.1">
    <property type="nucleotide sequence ID" value="NZ_UGTI01000001.1"/>
</dbReference>
<evidence type="ECO:0000256" key="6">
    <source>
        <dbReference type="ARBA" id="ARBA00023004"/>
    </source>
</evidence>
<dbReference type="PANTHER" id="PTHR32552">
    <property type="entry name" value="FERRICHROME IRON RECEPTOR-RELATED"/>
    <property type="match status" value="1"/>
</dbReference>
<dbReference type="Pfam" id="PF00593">
    <property type="entry name" value="TonB_dep_Rec_b-barrel"/>
    <property type="match status" value="1"/>
</dbReference>
<dbReference type="InterPro" id="IPR000531">
    <property type="entry name" value="Beta-barrel_TonB"/>
</dbReference>
<dbReference type="PROSITE" id="PS52016">
    <property type="entry name" value="TONB_DEPENDENT_REC_3"/>
    <property type="match status" value="1"/>
</dbReference>
<keyword evidence="8 12" id="KW-0798">TonB box</keyword>
<evidence type="ECO:0000313" key="16">
    <source>
        <dbReference type="Proteomes" id="UP000254263"/>
    </source>
</evidence>
<evidence type="ECO:0000256" key="3">
    <source>
        <dbReference type="ARBA" id="ARBA00022452"/>
    </source>
</evidence>
<dbReference type="InterPro" id="IPR012910">
    <property type="entry name" value="Plug_dom"/>
</dbReference>
<evidence type="ECO:0000256" key="7">
    <source>
        <dbReference type="ARBA" id="ARBA00023065"/>
    </source>
</evidence>
<name>A0A379DIX3_9PORP</name>
<gene>
    <name evidence="15" type="primary">fhuA</name>
    <name evidence="15" type="ORF">NCTC13100_01491</name>
</gene>
<evidence type="ECO:0000256" key="12">
    <source>
        <dbReference type="RuleBase" id="RU003357"/>
    </source>
</evidence>
<evidence type="ECO:0000313" key="15">
    <source>
        <dbReference type="EMBL" id="SUB78330.1"/>
    </source>
</evidence>
<organism evidence="15 16">
    <name type="scientific">Porphyromonas macacae</name>
    <dbReference type="NCBI Taxonomy" id="28115"/>
    <lineage>
        <taxon>Bacteria</taxon>
        <taxon>Pseudomonadati</taxon>
        <taxon>Bacteroidota</taxon>
        <taxon>Bacteroidia</taxon>
        <taxon>Bacteroidales</taxon>
        <taxon>Porphyromonadaceae</taxon>
        <taxon>Porphyromonas</taxon>
    </lineage>
</organism>
<keyword evidence="3 11" id="KW-1134">Transmembrane beta strand</keyword>
<dbReference type="SUPFAM" id="SSF56935">
    <property type="entry name" value="Porins"/>
    <property type="match status" value="1"/>
</dbReference>
<feature type="domain" description="TonB-dependent receptor-like beta-barrel" evidence="13">
    <location>
        <begin position="265"/>
        <end position="743"/>
    </location>
</feature>
<dbReference type="EMBL" id="UGTI01000001">
    <property type="protein sequence ID" value="SUB78330.1"/>
    <property type="molecule type" value="Genomic_DNA"/>
</dbReference>
<dbReference type="Pfam" id="PF07715">
    <property type="entry name" value="Plug"/>
    <property type="match status" value="1"/>
</dbReference>
<dbReference type="InterPro" id="IPR036942">
    <property type="entry name" value="Beta-barrel_TonB_sf"/>
</dbReference>
<evidence type="ECO:0000256" key="5">
    <source>
        <dbReference type="ARBA" id="ARBA00022692"/>
    </source>
</evidence>
<keyword evidence="2 11" id="KW-0813">Transport</keyword>
<keyword evidence="10 11" id="KW-0998">Cell outer membrane</keyword>
<evidence type="ECO:0000256" key="1">
    <source>
        <dbReference type="ARBA" id="ARBA00004571"/>
    </source>
</evidence>
<evidence type="ECO:0000256" key="10">
    <source>
        <dbReference type="ARBA" id="ARBA00023237"/>
    </source>
</evidence>
<dbReference type="AlphaFoldDB" id="A0A379DIX3"/>
<evidence type="ECO:0000259" key="14">
    <source>
        <dbReference type="Pfam" id="PF07715"/>
    </source>
</evidence>
<feature type="domain" description="TonB-dependent receptor plug" evidence="14">
    <location>
        <begin position="60"/>
        <end position="163"/>
    </location>
</feature>
<dbReference type="GO" id="GO:0006826">
    <property type="term" value="P:iron ion transport"/>
    <property type="evidence" value="ECO:0007669"/>
    <property type="project" value="UniProtKB-KW"/>
</dbReference>
<comment type="similarity">
    <text evidence="11 12">Belongs to the TonB-dependent receptor family.</text>
</comment>
<keyword evidence="5 11" id="KW-0812">Transmembrane</keyword>
<evidence type="ECO:0000256" key="2">
    <source>
        <dbReference type="ARBA" id="ARBA00022448"/>
    </source>
</evidence>
<dbReference type="GO" id="GO:0009279">
    <property type="term" value="C:cell outer membrane"/>
    <property type="evidence" value="ECO:0007669"/>
    <property type="project" value="UniProtKB-SubCell"/>
</dbReference>
<evidence type="ECO:0000256" key="9">
    <source>
        <dbReference type="ARBA" id="ARBA00023136"/>
    </source>
</evidence>
<evidence type="ECO:0000256" key="4">
    <source>
        <dbReference type="ARBA" id="ARBA00022496"/>
    </source>
</evidence>
<proteinExistence type="inferred from homology"/>
<keyword evidence="4" id="KW-0410">Iron transport</keyword>
<evidence type="ECO:0000259" key="13">
    <source>
        <dbReference type="Pfam" id="PF00593"/>
    </source>
</evidence>
<comment type="subcellular location">
    <subcellularLocation>
        <location evidence="1 11">Cell outer membrane</location>
        <topology evidence="1 11">Multi-pass membrane protein</topology>
    </subcellularLocation>
</comment>
<dbReference type="InterPro" id="IPR039426">
    <property type="entry name" value="TonB-dep_rcpt-like"/>
</dbReference>
<sequence length="777" mass="88513">MKRIYTLFFGLFMFLLTLPFRVYAFKYVDHEPVDSLITHELEEVEIIGSSFIMRQAGTLNKMPGTYSLITPLQIEQFDIHSITDLSSVVPNFYMPDYGSRLTSAIYVRGIGARSSDQTIGLYVDGVPVMNKAGFNMEMQGLQAIEVLNGPQGTLYGRNAMGGIINLYTYSPIDKPGTDLQFRAGNYNSYRIRANHRMKFSDNWGLTIGGYFSRRDGFFKNEYTRKYADDNLDAGVNLKLEWRSREGDKLAFSSQFDFTDQGAFPYRRLRKDGLLEKINYNDPGSYLRRMNGNRLRYTKEWNEFVLETATGYSYLSDEMNMDQDYTPLDGFTITQKQKMNGLSQELLIKSKERDFYEWSWGVFGFYDRNEMDASVRFKPEGIKMILQRSFDKLNSSGKLPFILTADTSKDALNNNFFIKSNKGVALYHQSTLKDLLIPGFSVTGGIRLDYEKQSLTYHSDVAFRVGLTPRNKPGAQTKWIETPAILEGEGKKDFVQILPKIAFKYTRGNMLLFASMAKGYKAGGYNEQMMSDAVQLEFQRQLMSAKKGTDRKEDHAGNVGYAPEHAVNYELGMRGKWFDNRLHVSLAGFYTDIADIQLTQFVASGAGRVISNAGKANTRGMELTVRAGLFRSLMATVNYGYTHTAFVRYFKEQKTDRGIVQHDLSGNFVPYIPRNTYNVILSMNEALAKNFFIERVFASLDLQGAGPIYWDDFNTVKQKAYYSLNARMGFSHGMVSVSFWGRNLTKSDHTVFYFGSFGNKFLQQAAPMQIGVDLNVQL</sequence>
<evidence type="ECO:0000256" key="8">
    <source>
        <dbReference type="ARBA" id="ARBA00023077"/>
    </source>
</evidence>
<protein>
    <submittedName>
        <fullName evidence="15">Ferric hydroxamate uptake</fullName>
    </submittedName>
</protein>
<accession>A0A379DIX3</accession>
<dbReference type="Gene3D" id="2.40.170.20">
    <property type="entry name" value="TonB-dependent receptor, beta-barrel domain"/>
    <property type="match status" value="1"/>
</dbReference>
<keyword evidence="6" id="KW-0408">Iron</keyword>
<dbReference type="PANTHER" id="PTHR32552:SF81">
    <property type="entry name" value="TONB-DEPENDENT OUTER MEMBRANE RECEPTOR"/>
    <property type="match status" value="1"/>
</dbReference>
<keyword evidence="9 11" id="KW-0472">Membrane</keyword>
<keyword evidence="7" id="KW-0406">Ion transport</keyword>
<evidence type="ECO:0000256" key="11">
    <source>
        <dbReference type="PROSITE-ProRule" id="PRU01360"/>
    </source>
</evidence>
<dbReference type="Proteomes" id="UP000254263">
    <property type="component" value="Unassembled WGS sequence"/>
</dbReference>
<reference evidence="15 16" key="1">
    <citation type="submission" date="2018-06" db="EMBL/GenBank/DDBJ databases">
        <authorList>
            <consortium name="Pathogen Informatics"/>
            <person name="Doyle S."/>
        </authorList>
    </citation>
    <scope>NUCLEOTIDE SEQUENCE [LARGE SCALE GENOMIC DNA]</scope>
    <source>
        <strain evidence="15 16">NCTC13100</strain>
    </source>
</reference>